<accession>A0A077ZQB6</accession>
<dbReference type="EMBL" id="CCKQ01001013">
    <property type="protein sequence ID" value="CDW72103.1"/>
    <property type="molecule type" value="Genomic_DNA"/>
</dbReference>
<feature type="compositionally biased region" description="Low complexity" evidence="2">
    <location>
        <begin position="797"/>
        <end position="809"/>
    </location>
</feature>
<keyword evidence="1" id="KW-0175">Coiled coil</keyword>
<feature type="compositionally biased region" description="Polar residues" evidence="2">
    <location>
        <begin position="713"/>
        <end position="731"/>
    </location>
</feature>
<dbReference type="OrthoDB" id="326748at2759"/>
<dbReference type="InParanoid" id="A0A077ZQB6"/>
<feature type="region of interest" description="Disordered" evidence="2">
    <location>
        <begin position="775"/>
        <end position="810"/>
    </location>
</feature>
<feature type="coiled-coil region" evidence="1">
    <location>
        <begin position="847"/>
        <end position="874"/>
    </location>
</feature>
<dbReference type="AlphaFoldDB" id="A0A077ZQB6"/>
<protein>
    <submittedName>
        <fullName evidence="3">Uncharacterized protein</fullName>
    </submittedName>
</protein>
<gene>
    <name evidence="3" type="primary">Contig15468.g16485</name>
    <name evidence="3" type="ORF">STYLEM_1057</name>
</gene>
<evidence type="ECO:0000313" key="3">
    <source>
        <dbReference type="EMBL" id="CDW72103.1"/>
    </source>
</evidence>
<proteinExistence type="predicted"/>
<sequence length="874" mass="102359">MLLIILIQDEQSPSASRYLINIKTTIKNKEALKKIKEKFNNSFESQQLDDKINTNEDQHIQLDENVNESMRSKNANVSYVLESGSKVATGNKEIMPDIRNKFKTPQKVRQVQKWLKCLKLNLNSNYLRQTHIKIQAYKLRTLKLVEITFSPINYLKMKALKIQKATTVLTQKLQFCKRKVNYKVQLIYLKQIIHLRVNHKEQTKALFSIIKQRSASKQVKTLMYRVSKIMCAGDEMHIKLERNERTNLEVIEGTSQFLKVQIAGKVPPLKLYFDYENYSKTDLKVCISRKSKLPNASNSEKVQNRPKIISLDSVDPYYQQMYAYIGLYSDFGCNFTLKVVFPKEEFKERSIDQGIAVSQNPNVFVNQGSQSKKQQKFKLEILKKIKDISEDPNQLEDFNNIIEELRKKRNKKSVRGKEEDYIIRNKSVLNDWTTLQKEQLKVKRAQEKDISAKQMEHPQNQSTFMNLMFIREANLRKILEKNMKRCRKNLFGSVQGRLFLNSEYISKNFLLKEKIEQKNKYKMYSELSIDNLEQRSKTVIMQFLTDTSESFALTRAFILLNQRIIKIQTFFRNQRLLDSYRIQLLKRSWNLQKDKLQKKYLKSNSKGSKLKLKKLTMLTEQVRDHYIEMYFQRQKYKYNFKYFSAKGWTLENDLMQKYTADIKKLDKKLGLNKFQEQVYSNVSNINTQIQAGEQSLQLRKDSVIKEPIQIQSIQQQHLPNSNIPAKESSQQKTDKKNPIQQPQAINNTSVKQSQPNKLSANIQTAIHQQISQNLNTTRARASSHHGNSRSFKKSRGKNSNNHHGSGMSSQYLGEGQLMMRLFFQFSPTPELVKTIISKALEVEEKKLTKAQKRISHLGADVALLQQENQKQEDQ</sequence>
<evidence type="ECO:0000313" key="4">
    <source>
        <dbReference type="Proteomes" id="UP000039865"/>
    </source>
</evidence>
<name>A0A077ZQB6_STYLE</name>
<evidence type="ECO:0000256" key="1">
    <source>
        <dbReference type="SAM" id="Coils"/>
    </source>
</evidence>
<evidence type="ECO:0000256" key="2">
    <source>
        <dbReference type="SAM" id="MobiDB-lite"/>
    </source>
</evidence>
<feature type="compositionally biased region" description="Polar residues" evidence="2">
    <location>
        <begin position="738"/>
        <end position="758"/>
    </location>
</feature>
<reference evidence="3 4" key="1">
    <citation type="submission" date="2014-06" db="EMBL/GenBank/DDBJ databases">
        <authorList>
            <person name="Swart Estienne"/>
        </authorList>
    </citation>
    <scope>NUCLEOTIDE SEQUENCE [LARGE SCALE GENOMIC DNA]</scope>
    <source>
        <strain evidence="3 4">130c</strain>
    </source>
</reference>
<feature type="compositionally biased region" description="Basic residues" evidence="2">
    <location>
        <begin position="781"/>
        <end position="796"/>
    </location>
</feature>
<feature type="region of interest" description="Disordered" evidence="2">
    <location>
        <begin position="713"/>
        <end position="758"/>
    </location>
</feature>
<organism evidence="3 4">
    <name type="scientific">Stylonychia lemnae</name>
    <name type="common">Ciliate</name>
    <dbReference type="NCBI Taxonomy" id="5949"/>
    <lineage>
        <taxon>Eukaryota</taxon>
        <taxon>Sar</taxon>
        <taxon>Alveolata</taxon>
        <taxon>Ciliophora</taxon>
        <taxon>Intramacronucleata</taxon>
        <taxon>Spirotrichea</taxon>
        <taxon>Stichotrichia</taxon>
        <taxon>Sporadotrichida</taxon>
        <taxon>Oxytrichidae</taxon>
        <taxon>Stylonychinae</taxon>
        <taxon>Stylonychia</taxon>
    </lineage>
</organism>
<keyword evidence="4" id="KW-1185">Reference proteome</keyword>
<dbReference type="Proteomes" id="UP000039865">
    <property type="component" value="Unassembled WGS sequence"/>
</dbReference>